<dbReference type="Pfam" id="PF00005">
    <property type="entry name" value="ABC_tran"/>
    <property type="match status" value="1"/>
</dbReference>
<evidence type="ECO:0000259" key="5">
    <source>
        <dbReference type="PROSITE" id="PS50893"/>
    </source>
</evidence>
<dbReference type="InterPro" id="IPR015860">
    <property type="entry name" value="ABC_transpr_TagH-like"/>
</dbReference>
<keyword evidence="2" id="KW-0813">Transport</keyword>
<dbReference type="SUPFAM" id="SSF52540">
    <property type="entry name" value="P-loop containing nucleoside triphosphate hydrolases"/>
    <property type="match status" value="1"/>
</dbReference>
<dbReference type="InterPro" id="IPR050683">
    <property type="entry name" value="Bact_Polysacc_Export_ATP-bd"/>
</dbReference>
<dbReference type="PANTHER" id="PTHR46743:SF2">
    <property type="entry name" value="TEICHOIC ACIDS EXPORT ATP-BINDING PROTEIN TAGH"/>
    <property type="match status" value="1"/>
</dbReference>
<evidence type="ECO:0000256" key="2">
    <source>
        <dbReference type="ARBA" id="ARBA00022448"/>
    </source>
</evidence>
<dbReference type="OrthoDB" id="9801987at2"/>
<dbReference type="Proteomes" id="UP000216035">
    <property type="component" value="Unassembled WGS sequence"/>
</dbReference>
<dbReference type="AlphaFoldDB" id="A0A256A0V6"/>
<dbReference type="PROSITE" id="PS50893">
    <property type="entry name" value="ABC_TRANSPORTER_2"/>
    <property type="match status" value="1"/>
</dbReference>
<gene>
    <name evidence="6" type="ORF">CHX27_03105</name>
</gene>
<evidence type="ECO:0000256" key="3">
    <source>
        <dbReference type="ARBA" id="ARBA00022741"/>
    </source>
</evidence>
<sequence>MIASEVILKVENLSKQYRLGEVGTGTLSHDLNRWWHRVRGLPDPYLKVGEANDRSAKGNSAYVWALKDINFEVQRGEVVGIIGKNGAGKSTLLKILSKVTAPTAGTVKYTGRIASLLEVGTGFHPELTGRENIFLNGAILGMTKKEIASKLNDIISFSGCERYIDTPVKRYSSGMTVRLAFAVAAFLEPDILIVDEVLAVGDAEFQKKALGKMQDISRGEGRTVLFVSHNLTAVQTLCSRSFLLKNGELIYSGATADVISKYLSADAEQLGSINLQDRLASLNDETVSINQILVQVSEQGNLAFDTIEQVEILFDVTVKQACSGLRIGFDLLEEKSATVLFRGFHDDDATELSYFPEGNYRFSARIPEKLLAPGAYKIQPAIGIHNNRWVLHDADVAIPIEIININGLNRAYADTRPGSIMPRLLWNSIRSNFNS</sequence>
<evidence type="ECO:0000256" key="4">
    <source>
        <dbReference type="ARBA" id="ARBA00022840"/>
    </source>
</evidence>
<dbReference type="SMART" id="SM00382">
    <property type="entry name" value="AAA"/>
    <property type="match status" value="1"/>
</dbReference>
<dbReference type="CDD" id="cd03220">
    <property type="entry name" value="ABC_KpsT_Wzt"/>
    <property type="match status" value="1"/>
</dbReference>
<dbReference type="InterPro" id="IPR003439">
    <property type="entry name" value="ABC_transporter-like_ATP-bd"/>
</dbReference>
<comment type="caution">
    <text evidence="6">The sequence shown here is derived from an EMBL/GenBank/DDBJ whole genome shotgun (WGS) entry which is preliminary data.</text>
</comment>
<dbReference type="GO" id="GO:0140359">
    <property type="term" value="F:ABC-type transporter activity"/>
    <property type="evidence" value="ECO:0007669"/>
    <property type="project" value="InterPro"/>
</dbReference>
<name>A0A256A0V6_9FLAO</name>
<keyword evidence="4 6" id="KW-0067">ATP-binding</keyword>
<organism evidence="6 7">
    <name type="scientific">Flavobacterium aurantiibacter</name>
    <dbReference type="NCBI Taxonomy" id="2023067"/>
    <lineage>
        <taxon>Bacteria</taxon>
        <taxon>Pseudomonadati</taxon>
        <taxon>Bacteroidota</taxon>
        <taxon>Flavobacteriia</taxon>
        <taxon>Flavobacteriales</taxon>
        <taxon>Flavobacteriaceae</taxon>
        <taxon>Flavobacterium</taxon>
    </lineage>
</organism>
<evidence type="ECO:0000256" key="1">
    <source>
        <dbReference type="ARBA" id="ARBA00005417"/>
    </source>
</evidence>
<keyword evidence="3" id="KW-0547">Nucleotide-binding</keyword>
<feature type="domain" description="ABC transporter" evidence="5">
    <location>
        <begin position="46"/>
        <end position="271"/>
    </location>
</feature>
<dbReference type="GO" id="GO:0005524">
    <property type="term" value="F:ATP binding"/>
    <property type="evidence" value="ECO:0007669"/>
    <property type="project" value="UniProtKB-KW"/>
</dbReference>
<reference evidence="6 7" key="1">
    <citation type="submission" date="2017-07" db="EMBL/GenBank/DDBJ databases">
        <title>Flavobacterium cyanobacteriorum sp. nov., isolated from cyanobacterial aggregates in a eutrophic lake.</title>
        <authorList>
            <person name="Cai H."/>
        </authorList>
    </citation>
    <scope>NUCLEOTIDE SEQUENCE [LARGE SCALE GENOMIC DNA]</scope>
    <source>
        <strain evidence="6 7">TH167</strain>
    </source>
</reference>
<dbReference type="Gene3D" id="3.40.50.300">
    <property type="entry name" value="P-loop containing nucleotide triphosphate hydrolases"/>
    <property type="match status" value="1"/>
</dbReference>
<evidence type="ECO:0000313" key="6">
    <source>
        <dbReference type="EMBL" id="OYQ47427.1"/>
    </source>
</evidence>
<evidence type="ECO:0000313" key="7">
    <source>
        <dbReference type="Proteomes" id="UP000216035"/>
    </source>
</evidence>
<proteinExistence type="inferred from homology"/>
<dbReference type="InterPro" id="IPR027417">
    <property type="entry name" value="P-loop_NTPase"/>
</dbReference>
<dbReference type="InterPro" id="IPR003593">
    <property type="entry name" value="AAA+_ATPase"/>
</dbReference>
<dbReference type="EMBL" id="NOXX01000144">
    <property type="protein sequence ID" value="OYQ47427.1"/>
    <property type="molecule type" value="Genomic_DNA"/>
</dbReference>
<dbReference type="GO" id="GO:0016887">
    <property type="term" value="F:ATP hydrolysis activity"/>
    <property type="evidence" value="ECO:0007669"/>
    <property type="project" value="InterPro"/>
</dbReference>
<dbReference type="RefSeq" id="WP_094485308.1">
    <property type="nucleotide sequence ID" value="NZ_NOXX01000144.1"/>
</dbReference>
<protein>
    <submittedName>
        <fullName evidence="6">ABC transporter ATP-binding protein</fullName>
    </submittedName>
</protein>
<dbReference type="GO" id="GO:0016020">
    <property type="term" value="C:membrane"/>
    <property type="evidence" value="ECO:0007669"/>
    <property type="project" value="InterPro"/>
</dbReference>
<accession>A0A256A0V6</accession>
<dbReference type="PANTHER" id="PTHR46743">
    <property type="entry name" value="TEICHOIC ACIDS EXPORT ATP-BINDING PROTEIN TAGH"/>
    <property type="match status" value="1"/>
</dbReference>
<comment type="similarity">
    <text evidence="1">Belongs to the ABC transporter superfamily.</text>
</comment>
<keyword evidence="7" id="KW-1185">Reference proteome</keyword>